<dbReference type="EMBL" id="JADCSA010000006">
    <property type="protein sequence ID" value="MBE7324521.1"/>
    <property type="molecule type" value="Genomic_DNA"/>
</dbReference>
<dbReference type="InterPro" id="IPR009091">
    <property type="entry name" value="RCC1/BLIP-II"/>
</dbReference>
<name>A0ABR9RSG6_9ACTN</name>
<dbReference type="Proteomes" id="UP000756387">
    <property type="component" value="Unassembled WGS sequence"/>
</dbReference>
<proteinExistence type="predicted"/>
<evidence type="ECO:0000313" key="2">
    <source>
        <dbReference type="EMBL" id="MBE7324521.1"/>
    </source>
</evidence>
<gene>
    <name evidence="2" type="ORF">IEQ44_07640</name>
</gene>
<dbReference type="PRINTS" id="PR00633">
    <property type="entry name" value="RCCNDNSATION"/>
</dbReference>
<comment type="caution">
    <text evidence="2">The sequence shown here is derived from an EMBL/GenBank/DDBJ whole genome shotgun (WGS) entry which is preliminary data.</text>
</comment>
<evidence type="ECO:0000256" key="1">
    <source>
        <dbReference type="SAM" id="MobiDB-lite"/>
    </source>
</evidence>
<feature type="region of interest" description="Disordered" evidence="1">
    <location>
        <begin position="414"/>
        <end position="437"/>
    </location>
</feature>
<dbReference type="PROSITE" id="PS50012">
    <property type="entry name" value="RCC1_3"/>
    <property type="match status" value="4"/>
</dbReference>
<dbReference type="SUPFAM" id="SSF50985">
    <property type="entry name" value="RCC1/BLIP-II"/>
    <property type="match status" value="2"/>
</dbReference>
<dbReference type="Pfam" id="PF00415">
    <property type="entry name" value="RCC1"/>
    <property type="match status" value="4"/>
</dbReference>
<evidence type="ECO:0000313" key="3">
    <source>
        <dbReference type="Proteomes" id="UP000756387"/>
    </source>
</evidence>
<sequence length="523" mass="54789">MLESRRPAALLTTLLTAGALGLSGFGLSGLATASSAAPAPAGAAEVAVAEASPSARAAARKGLRVRVLKPKAMRKQVRVTVTGPRQNGKKFRKVIKATRWWPKVKPGVYRIKANTFRKYEQRVVPTVNVAKVRIPRSRKFREVKVTYANPRFCTGQGYSLKAWGDNTHGQLGTTSPAWTTSPTTNRWISGLTAITGARSSTYALCNDGSVWAWGLNSSYQLGVGHTKNRHYPVRVHEVSGVTALAAGTETAYALTADGRVWAWGSGRYGELGNRRSGFGTVATKPVPVSLPPTIVQIAAGGRSAYALTDEGEVYAWGAGGVGQRGNGTTGAETPRPVKVAGLDDIVEIDAGQVTAYALGEDGTMYGWGGSNQGEIPNVAPSTNTPAGIATGVTKIGASQSAGFFVTGTLHGFGSGRHHDSGRDTGGSPTTPDAVPGPDGLFSSVLDLVGKGHTSYLLDEEGYVYSWGDNNRGQVGLRPITGPGADEGLLPQEMNSGEYNAPARAIGAGQFNGYLLYSSSEIPR</sequence>
<dbReference type="InterPro" id="IPR000408">
    <property type="entry name" value="Reg_chr_condens"/>
</dbReference>
<dbReference type="RefSeq" id="WP_193637860.1">
    <property type="nucleotide sequence ID" value="NZ_JADCSA010000006.1"/>
</dbReference>
<evidence type="ECO:0008006" key="4">
    <source>
        <dbReference type="Google" id="ProtNLM"/>
    </source>
</evidence>
<dbReference type="Gene3D" id="2.130.10.30">
    <property type="entry name" value="Regulator of chromosome condensation 1/beta-lactamase-inhibitor protein II"/>
    <property type="match status" value="2"/>
</dbReference>
<accession>A0ABR9RSG6</accession>
<dbReference type="InterPro" id="IPR051553">
    <property type="entry name" value="Ran_GTPase-activating"/>
</dbReference>
<reference evidence="2 3" key="1">
    <citation type="submission" date="2020-10" db="EMBL/GenBank/DDBJ databases">
        <title>Nocardioides sp. isolated from sludge.</title>
        <authorList>
            <person name="Zhang X."/>
        </authorList>
    </citation>
    <scope>NUCLEOTIDE SEQUENCE [LARGE SCALE GENOMIC DNA]</scope>
    <source>
        <strain evidence="2 3">Y6</strain>
    </source>
</reference>
<dbReference type="PANTHER" id="PTHR45982:SF1">
    <property type="entry name" value="REGULATOR OF CHROMOSOME CONDENSATION"/>
    <property type="match status" value="1"/>
</dbReference>
<dbReference type="PANTHER" id="PTHR45982">
    <property type="entry name" value="REGULATOR OF CHROMOSOME CONDENSATION"/>
    <property type="match status" value="1"/>
</dbReference>
<keyword evidence="3" id="KW-1185">Reference proteome</keyword>
<organism evidence="2 3">
    <name type="scientific">Nocardioides malaquae</name>
    <dbReference type="NCBI Taxonomy" id="2773426"/>
    <lineage>
        <taxon>Bacteria</taxon>
        <taxon>Bacillati</taxon>
        <taxon>Actinomycetota</taxon>
        <taxon>Actinomycetes</taxon>
        <taxon>Propionibacteriales</taxon>
        <taxon>Nocardioidaceae</taxon>
        <taxon>Nocardioides</taxon>
    </lineage>
</organism>
<protein>
    <recommendedName>
        <fullName evidence="4">Alpha-tubulin suppressor-like RCC1 family protein</fullName>
    </recommendedName>
</protein>